<gene>
    <name evidence="1" type="ORF">DCAR_016731</name>
</gene>
<proteinExistence type="predicted"/>
<sequence length="99" mass="11236">MHNYNHKSVPESLRWLGIAEKLLINNDLIGRKTFATRARESNPTLYPPIINTLIAAETQVSLNNLECYATLQLARAHDSELIATRYHRLTVLLNPKNAV</sequence>
<organism evidence="1">
    <name type="scientific">Daucus carota subsp. sativus</name>
    <name type="common">Carrot</name>
    <dbReference type="NCBI Taxonomy" id="79200"/>
    <lineage>
        <taxon>Eukaryota</taxon>
        <taxon>Viridiplantae</taxon>
        <taxon>Streptophyta</taxon>
        <taxon>Embryophyta</taxon>
        <taxon>Tracheophyta</taxon>
        <taxon>Spermatophyta</taxon>
        <taxon>Magnoliopsida</taxon>
        <taxon>eudicotyledons</taxon>
        <taxon>Gunneridae</taxon>
        <taxon>Pentapetalae</taxon>
        <taxon>asterids</taxon>
        <taxon>campanulids</taxon>
        <taxon>Apiales</taxon>
        <taxon>Apiaceae</taxon>
        <taxon>Apioideae</taxon>
        <taxon>Scandiceae</taxon>
        <taxon>Daucinae</taxon>
        <taxon>Daucus</taxon>
        <taxon>Daucus sect. Daucus</taxon>
    </lineage>
</organism>
<dbReference type="EMBL" id="LNRQ01000005">
    <property type="protein sequence ID" value="KZM93486.1"/>
    <property type="molecule type" value="Genomic_DNA"/>
</dbReference>
<dbReference type="InterPro" id="IPR053052">
    <property type="entry name" value="Imprinting_Balance_Reg"/>
</dbReference>
<dbReference type="Gramene" id="KZM93486">
    <property type="protein sequence ID" value="KZM93486"/>
    <property type="gene ID" value="DCAR_016731"/>
</dbReference>
<dbReference type="AlphaFoldDB" id="A0A164XQT3"/>
<accession>A0A164XQT3</accession>
<protein>
    <submittedName>
        <fullName evidence="1">Uncharacterized protein</fullName>
    </submittedName>
</protein>
<dbReference type="PANTHER" id="PTHR45496:SF19">
    <property type="entry name" value="J DOMAIN-CONTAINING PROTEIN"/>
    <property type="match status" value="1"/>
</dbReference>
<reference evidence="1" key="1">
    <citation type="journal article" date="2016" name="Nat. Genet.">
        <title>A high-quality carrot genome assembly provides new insights into carotenoid accumulation and asterid genome evolution.</title>
        <authorList>
            <person name="Iorizzo M."/>
            <person name="Ellison S."/>
            <person name="Senalik D."/>
            <person name="Zeng P."/>
            <person name="Satapoomin P."/>
            <person name="Huang J."/>
            <person name="Bowman M."/>
            <person name="Iovene M."/>
            <person name="Sanseverino W."/>
            <person name="Cavagnaro P."/>
            <person name="Yildiz M."/>
            <person name="Macko-Podgorni A."/>
            <person name="Moranska E."/>
            <person name="Grzebelus E."/>
            <person name="Grzebelus D."/>
            <person name="Ashrafi H."/>
            <person name="Zheng Z."/>
            <person name="Cheng S."/>
            <person name="Spooner D."/>
            <person name="Van Deynze A."/>
            <person name="Simon P."/>
        </authorList>
    </citation>
    <scope>NUCLEOTIDE SEQUENCE [LARGE SCALE GENOMIC DNA]</scope>
    <source>
        <tissue evidence="1">Leaf</tissue>
    </source>
</reference>
<evidence type="ECO:0000313" key="1">
    <source>
        <dbReference type="EMBL" id="KZM93486.1"/>
    </source>
</evidence>
<dbReference type="PANTHER" id="PTHR45496">
    <property type="entry name" value="CHAPERONE DNAJ-DOMAIN SUPERFAMILY PROTEIN"/>
    <property type="match status" value="1"/>
</dbReference>
<name>A0A164XQT3_DAUCS</name>
<dbReference type="STRING" id="79200.A0A164XQT3"/>
<comment type="caution">
    <text evidence="1">The sequence shown here is derived from an EMBL/GenBank/DDBJ whole genome shotgun (WGS) entry which is preliminary data.</text>
</comment>